<dbReference type="EMBL" id="CP113836">
    <property type="protein sequence ID" value="WAL64986.1"/>
    <property type="molecule type" value="Genomic_DNA"/>
</dbReference>
<organism evidence="1 2">
    <name type="scientific">Amycolatopsis cynarae</name>
    <dbReference type="NCBI Taxonomy" id="2995223"/>
    <lineage>
        <taxon>Bacteria</taxon>
        <taxon>Bacillati</taxon>
        <taxon>Actinomycetota</taxon>
        <taxon>Actinomycetes</taxon>
        <taxon>Pseudonocardiales</taxon>
        <taxon>Pseudonocardiaceae</taxon>
        <taxon>Amycolatopsis</taxon>
    </lineage>
</organism>
<evidence type="ECO:0000313" key="2">
    <source>
        <dbReference type="Proteomes" id="UP001163203"/>
    </source>
</evidence>
<gene>
    <name evidence="1" type="ORF">ORV05_29315</name>
</gene>
<keyword evidence="2" id="KW-1185">Reference proteome</keyword>
<name>A0ABY7AYH2_9PSEU</name>
<sequence>MIAVESARRLVAEPVAPGVLAPAQAFDPAAFLDHLTAHGISWTIGERGSGQQ</sequence>
<protein>
    <submittedName>
        <fullName evidence="1">Uncharacterized protein</fullName>
    </submittedName>
</protein>
<accession>A0ABY7AYH2</accession>
<dbReference type="Proteomes" id="UP001163203">
    <property type="component" value="Chromosome"/>
</dbReference>
<reference evidence="1" key="1">
    <citation type="submission" date="2022-11" db="EMBL/GenBank/DDBJ databases">
        <authorList>
            <person name="Mo P."/>
        </authorList>
    </citation>
    <scope>NUCLEOTIDE SEQUENCE</scope>
    <source>
        <strain evidence="1">HUAS 11-8</strain>
    </source>
</reference>
<proteinExistence type="predicted"/>
<evidence type="ECO:0000313" key="1">
    <source>
        <dbReference type="EMBL" id="WAL64986.1"/>
    </source>
</evidence>
<dbReference type="RefSeq" id="WP_268755200.1">
    <property type="nucleotide sequence ID" value="NZ_CP113836.1"/>
</dbReference>